<name>A0A1B0ZKR8_9MICO</name>
<evidence type="ECO:0000313" key="1">
    <source>
        <dbReference type="EMBL" id="ANP28530.1"/>
    </source>
</evidence>
<organism evidence="1 2">
    <name type="scientific">Dermabacter vaginalis</name>
    <dbReference type="NCBI Taxonomy" id="1630135"/>
    <lineage>
        <taxon>Bacteria</taxon>
        <taxon>Bacillati</taxon>
        <taxon>Actinomycetota</taxon>
        <taxon>Actinomycetes</taxon>
        <taxon>Micrococcales</taxon>
        <taxon>Dermabacteraceae</taxon>
        <taxon>Dermabacter</taxon>
    </lineage>
</organism>
<dbReference type="AlphaFoldDB" id="A0A1B0ZKR8"/>
<reference evidence="1 2" key="1">
    <citation type="submission" date="2015-06" db="EMBL/GenBank/DDBJ databases">
        <title>Investigation of pathophysiology for high-risk pregnancy and development of treatment modality based on it.</title>
        <authorList>
            <person name="Kim B.-C."/>
            <person name="Lim S."/>
        </authorList>
    </citation>
    <scope>NUCLEOTIDE SEQUENCE [LARGE SCALE GENOMIC DNA]</scope>
    <source>
        <strain evidence="1 2">AD1-86</strain>
    </source>
</reference>
<gene>
    <name evidence="1" type="ORF">DAD186_19800</name>
</gene>
<dbReference type="EMBL" id="CP012117">
    <property type="protein sequence ID" value="ANP28530.1"/>
    <property type="molecule type" value="Genomic_DNA"/>
</dbReference>
<accession>A0A1B0ZKR8</accession>
<sequence length="37" mass="4201">MATNGVVVHHTASALEREKRSRYISMNAIIFCRGDHE</sequence>
<dbReference type="Proteomes" id="UP000092596">
    <property type="component" value="Chromosome"/>
</dbReference>
<dbReference type="KEGG" id="dva:DAD186_19800"/>
<protein>
    <submittedName>
        <fullName evidence="1">Uncharacterized protein</fullName>
    </submittedName>
</protein>
<evidence type="ECO:0000313" key="2">
    <source>
        <dbReference type="Proteomes" id="UP000092596"/>
    </source>
</evidence>
<proteinExistence type="predicted"/>